<accession>A0ABN7ERD4</accession>
<dbReference type="EMBL" id="CADCST010000194">
    <property type="protein sequence ID" value="CAA9203414.1"/>
    <property type="molecule type" value="Genomic_DNA"/>
</dbReference>
<name>A0ABN7ERD4_9FLAO</name>
<dbReference type="Proteomes" id="UP000474567">
    <property type="component" value="Unassembled WGS sequence"/>
</dbReference>
<evidence type="ECO:0000313" key="2">
    <source>
        <dbReference type="Proteomes" id="UP000474567"/>
    </source>
</evidence>
<reference evidence="1 2" key="1">
    <citation type="submission" date="2020-02" db="EMBL/GenBank/DDBJ databases">
        <authorList>
            <person name="Criscuolo A."/>
        </authorList>
    </citation>
    <scope>NUCLEOTIDE SEQUENCE [LARGE SCALE GENOMIC DNA]</scope>
    <source>
        <strain evidence="1">CECT7796</strain>
    </source>
</reference>
<proteinExistence type="predicted"/>
<evidence type="ECO:0000313" key="1">
    <source>
        <dbReference type="EMBL" id="CAA9203414.1"/>
    </source>
</evidence>
<protein>
    <submittedName>
        <fullName evidence="1">Uncharacterized protein</fullName>
    </submittedName>
</protein>
<keyword evidence="2" id="KW-1185">Reference proteome</keyword>
<sequence>MYPLIDPNHSRIPYVFLNTNQIFNQGTYDFISSRVIPGPIKGSVKLSIANSFTNSYKQLMTSIRYQFNSSDKLQYEEQIQMQKASVTRIVSTYEQLFGIISPEDIEKANKSLAIFKLSIHNKLDYIFLYAMGYLWSGMIKENKPPLLFNQLVSEKNLEIILPHIPASGALLMLDIIKYFDEYLFISTIDKSFRYNSNILSEVINNTRLPNKNNGGMVTFDPIDGKNYSFSPSYEIGLSVAEIQNSLNDHDRVIEINLTNLHEASQEHSEADENKSTLFRSTNGQSYLLTSLLEKMITIKIEYKGYVLIPVSPLSYLENKQDNKVNHKQPNSWGWFYEDAINQSIKNLDRKRTGFCFVTEPPYNLGSLDEGGDFGRVSALLVANLPTVTIYYKKSNSFPLLNSNLSSVEGLLNLPFAQINDNYSLTKYSVDNSIDKVIFEPLNYSVELKIKSNKPKEIISVPIHSKTVALLMVAVVYPSKE</sequence>
<comment type="caution">
    <text evidence="1">The sequence shown here is derived from an EMBL/GenBank/DDBJ whole genome shotgun (WGS) entry which is preliminary data.</text>
</comment>
<organism evidence="1 2">
    <name type="scientific">Flavobacterium collinsii</name>
    <dbReference type="NCBI Taxonomy" id="1114861"/>
    <lineage>
        <taxon>Bacteria</taxon>
        <taxon>Pseudomonadati</taxon>
        <taxon>Bacteroidota</taxon>
        <taxon>Flavobacteriia</taxon>
        <taxon>Flavobacteriales</taxon>
        <taxon>Flavobacteriaceae</taxon>
        <taxon>Flavobacterium</taxon>
    </lineage>
</organism>
<gene>
    <name evidence="1" type="ORF">FLACOL7796_04731</name>
</gene>